<accession>A0A229UGN9</accession>
<proteinExistence type="predicted"/>
<name>A0A229UGN9_9BACL</name>
<gene>
    <name evidence="1" type="ORF">CF651_30515</name>
</gene>
<protein>
    <submittedName>
        <fullName evidence="1">Uncharacterized protein</fullName>
    </submittedName>
</protein>
<evidence type="ECO:0000313" key="1">
    <source>
        <dbReference type="EMBL" id="OXM82520.1"/>
    </source>
</evidence>
<sequence>METQKIFIKNKFLDLTDPNYKTISVGNLILTKDGENTKVTGQLKMENMGNEENMVGANISFYNDKGEKIGEVAVTGTNFGNKSQTFEAVGTGDFRNYSTVQLHIGAVNYRVLGGGHGK</sequence>
<organism evidence="1 2">
    <name type="scientific">Paenibacillus rigui</name>
    <dbReference type="NCBI Taxonomy" id="554312"/>
    <lineage>
        <taxon>Bacteria</taxon>
        <taxon>Bacillati</taxon>
        <taxon>Bacillota</taxon>
        <taxon>Bacilli</taxon>
        <taxon>Bacillales</taxon>
        <taxon>Paenibacillaceae</taxon>
        <taxon>Paenibacillus</taxon>
    </lineage>
</organism>
<evidence type="ECO:0000313" key="2">
    <source>
        <dbReference type="Proteomes" id="UP000215509"/>
    </source>
</evidence>
<dbReference type="EMBL" id="NMQW01000068">
    <property type="protein sequence ID" value="OXM82520.1"/>
    <property type="molecule type" value="Genomic_DNA"/>
</dbReference>
<reference evidence="1 2" key="1">
    <citation type="submission" date="2017-07" db="EMBL/GenBank/DDBJ databases">
        <title>Genome sequencing and assembly of Paenibacillus rigui.</title>
        <authorList>
            <person name="Mayilraj S."/>
        </authorList>
    </citation>
    <scope>NUCLEOTIDE SEQUENCE [LARGE SCALE GENOMIC DNA]</scope>
    <source>
        <strain evidence="1 2">JCM 16352</strain>
    </source>
</reference>
<dbReference type="Proteomes" id="UP000215509">
    <property type="component" value="Unassembled WGS sequence"/>
</dbReference>
<comment type="caution">
    <text evidence="1">The sequence shown here is derived from an EMBL/GenBank/DDBJ whole genome shotgun (WGS) entry which is preliminary data.</text>
</comment>
<dbReference type="AlphaFoldDB" id="A0A229UGN9"/>
<keyword evidence="2" id="KW-1185">Reference proteome</keyword>